<dbReference type="SUPFAM" id="SSF51905">
    <property type="entry name" value="FAD/NAD(P)-binding domain"/>
    <property type="match status" value="1"/>
</dbReference>
<dbReference type="InterPro" id="IPR050493">
    <property type="entry name" value="FAD-dep_Monooxygenase_BioMet"/>
</dbReference>
<protein>
    <submittedName>
        <fullName evidence="7">FAD/NAD(P)-binding domain-containing protein</fullName>
    </submittedName>
</protein>
<proteinExistence type="inferred from homology"/>
<evidence type="ECO:0000313" key="7">
    <source>
        <dbReference type="EMBL" id="KAF9483292.1"/>
    </source>
</evidence>
<dbReference type="InterPro" id="IPR002938">
    <property type="entry name" value="FAD-bd"/>
</dbReference>
<dbReference type="GO" id="GO:0004497">
    <property type="term" value="F:monooxygenase activity"/>
    <property type="evidence" value="ECO:0007669"/>
    <property type="project" value="UniProtKB-KW"/>
</dbReference>
<evidence type="ECO:0000256" key="4">
    <source>
        <dbReference type="ARBA" id="ARBA00023002"/>
    </source>
</evidence>
<evidence type="ECO:0000313" key="8">
    <source>
        <dbReference type="Proteomes" id="UP000807469"/>
    </source>
</evidence>
<evidence type="ECO:0000256" key="5">
    <source>
        <dbReference type="ARBA" id="ARBA00023033"/>
    </source>
</evidence>
<reference evidence="7" key="1">
    <citation type="submission" date="2020-11" db="EMBL/GenBank/DDBJ databases">
        <authorList>
            <consortium name="DOE Joint Genome Institute"/>
            <person name="Ahrendt S."/>
            <person name="Riley R."/>
            <person name="Andreopoulos W."/>
            <person name="Labutti K."/>
            <person name="Pangilinan J."/>
            <person name="Ruiz-Duenas F.J."/>
            <person name="Barrasa J.M."/>
            <person name="Sanchez-Garcia M."/>
            <person name="Camarero S."/>
            <person name="Miyauchi S."/>
            <person name="Serrano A."/>
            <person name="Linde D."/>
            <person name="Babiker R."/>
            <person name="Drula E."/>
            <person name="Ayuso-Fernandez I."/>
            <person name="Pacheco R."/>
            <person name="Padilla G."/>
            <person name="Ferreira P."/>
            <person name="Barriuso J."/>
            <person name="Kellner H."/>
            <person name="Castanera R."/>
            <person name="Alfaro M."/>
            <person name="Ramirez L."/>
            <person name="Pisabarro A.G."/>
            <person name="Kuo A."/>
            <person name="Tritt A."/>
            <person name="Lipzen A."/>
            <person name="He G."/>
            <person name="Yan M."/>
            <person name="Ng V."/>
            <person name="Cullen D."/>
            <person name="Martin F."/>
            <person name="Rosso M.-N."/>
            <person name="Henrissat B."/>
            <person name="Hibbett D."/>
            <person name="Martinez A.T."/>
            <person name="Grigoriev I.V."/>
        </authorList>
    </citation>
    <scope>NUCLEOTIDE SEQUENCE</scope>
    <source>
        <strain evidence="7">CIRM-BRFM 674</strain>
    </source>
</reference>
<accession>A0A9P6CXT0</accession>
<comment type="similarity">
    <text evidence="1">Belongs to the paxM FAD-dependent monooxygenase family.</text>
</comment>
<keyword evidence="5" id="KW-0503">Monooxygenase</keyword>
<keyword evidence="8" id="KW-1185">Reference proteome</keyword>
<evidence type="ECO:0000256" key="2">
    <source>
        <dbReference type="ARBA" id="ARBA00022630"/>
    </source>
</evidence>
<organism evidence="7 8">
    <name type="scientific">Pholiota conissans</name>
    <dbReference type="NCBI Taxonomy" id="109636"/>
    <lineage>
        <taxon>Eukaryota</taxon>
        <taxon>Fungi</taxon>
        <taxon>Dikarya</taxon>
        <taxon>Basidiomycota</taxon>
        <taxon>Agaricomycotina</taxon>
        <taxon>Agaricomycetes</taxon>
        <taxon>Agaricomycetidae</taxon>
        <taxon>Agaricales</taxon>
        <taxon>Agaricineae</taxon>
        <taxon>Strophariaceae</taxon>
        <taxon>Pholiota</taxon>
    </lineage>
</organism>
<keyword evidence="4" id="KW-0560">Oxidoreductase</keyword>
<evidence type="ECO:0000256" key="1">
    <source>
        <dbReference type="ARBA" id="ARBA00007992"/>
    </source>
</evidence>
<dbReference type="PRINTS" id="PR00420">
    <property type="entry name" value="RNGMNOXGNASE"/>
</dbReference>
<dbReference type="Pfam" id="PF01494">
    <property type="entry name" value="FAD_binding_3"/>
    <property type="match status" value="1"/>
</dbReference>
<dbReference type="OrthoDB" id="1878542at2759"/>
<dbReference type="InterPro" id="IPR036188">
    <property type="entry name" value="FAD/NAD-bd_sf"/>
</dbReference>
<sequence>MIRTVQQMALRAHSLIPSTMPHSTPLRPLEKAAVALKVVVVGGNIGGLAAANAMKLAGHDVVAVVEKSDGRYQSRGSIQSPPGMTRSLCRWGLEKNLEQLAHKCSLLIFRNGGTNEMIGSITMDKDFLEDLLAEFLFIQHQDLRDLLYGIVVDAGIPVLFNTEVTDVKVLPTHACATLDNGQSVAADFIIAADGYNSMLRPKVTNVPDEEAMTPHVKHLHLTFKMPTELLVQHEDLHLFLQKSLWPLWMGSGYTIHTNITTDGQFLASTLTYDWDHELLPEDHDWVERPIEYYRLDMERFEEPLRKLLGLVKTVSARIIVTRPAPDDLVCGDSRIVLVGEAAHPLLPGANHRTSMVIEDAETLRSIFSRLQQREQLSQFLTAYEEIRAPRCKSVVAYDQQFHRMVRCPAGLEMQIRDEMLRQSMVHGDWDHMDEAAFRMVWSEELMMYAFDATEQVDSYWTHWVLH</sequence>
<gene>
    <name evidence="7" type="ORF">BDN70DRAFT_327354</name>
</gene>
<dbReference type="PANTHER" id="PTHR13789:SF309">
    <property type="entry name" value="PUTATIVE (AFU_ORTHOLOGUE AFUA_6G14510)-RELATED"/>
    <property type="match status" value="1"/>
</dbReference>
<dbReference type="AlphaFoldDB" id="A0A9P6CXT0"/>
<name>A0A9P6CXT0_9AGAR</name>
<dbReference type="Proteomes" id="UP000807469">
    <property type="component" value="Unassembled WGS sequence"/>
</dbReference>
<dbReference type="PANTHER" id="PTHR13789">
    <property type="entry name" value="MONOOXYGENASE"/>
    <property type="match status" value="1"/>
</dbReference>
<evidence type="ECO:0000259" key="6">
    <source>
        <dbReference type="Pfam" id="PF01494"/>
    </source>
</evidence>
<dbReference type="EMBL" id="MU155155">
    <property type="protein sequence ID" value="KAF9483292.1"/>
    <property type="molecule type" value="Genomic_DNA"/>
</dbReference>
<dbReference type="GO" id="GO:0071949">
    <property type="term" value="F:FAD binding"/>
    <property type="evidence" value="ECO:0007669"/>
    <property type="project" value="InterPro"/>
</dbReference>
<feature type="domain" description="FAD-binding" evidence="6">
    <location>
        <begin position="37"/>
        <end position="241"/>
    </location>
</feature>
<keyword evidence="2" id="KW-0285">Flavoprotein</keyword>
<keyword evidence="3" id="KW-0274">FAD</keyword>
<evidence type="ECO:0000256" key="3">
    <source>
        <dbReference type="ARBA" id="ARBA00022827"/>
    </source>
</evidence>
<dbReference type="Gene3D" id="3.50.50.60">
    <property type="entry name" value="FAD/NAD(P)-binding domain"/>
    <property type="match status" value="1"/>
</dbReference>
<comment type="caution">
    <text evidence="7">The sequence shown here is derived from an EMBL/GenBank/DDBJ whole genome shotgun (WGS) entry which is preliminary data.</text>
</comment>